<dbReference type="KEGG" id="emc:129324682"/>
<accession>A0AA97KSB3</accession>
<name>A0AA97KSB3_EUBMA</name>
<evidence type="ECO:0000313" key="3">
    <source>
        <dbReference type="Proteomes" id="UP001190640"/>
    </source>
</evidence>
<organism evidence="3 4">
    <name type="scientific">Eublepharis macularius</name>
    <name type="common">Leopard gecko</name>
    <name type="synonym">Cyrtodactylus macularius</name>
    <dbReference type="NCBI Taxonomy" id="481883"/>
    <lineage>
        <taxon>Eukaryota</taxon>
        <taxon>Metazoa</taxon>
        <taxon>Chordata</taxon>
        <taxon>Craniata</taxon>
        <taxon>Vertebrata</taxon>
        <taxon>Euteleostomi</taxon>
        <taxon>Lepidosauria</taxon>
        <taxon>Squamata</taxon>
        <taxon>Bifurcata</taxon>
        <taxon>Gekkota</taxon>
        <taxon>Eublepharidae</taxon>
        <taxon>Eublepharinae</taxon>
        <taxon>Eublepharis</taxon>
    </lineage>
</organism>
<dbReference type="CTD" id="110492272"/>
<dbReference type="Proteomes" id="UP001190640">
    <property type="component" value="Chromosome 2"/>
</dbReference>
<reference evidence="4" key="1">
    <citation type="submission" date="2025-08" db="UniProtKB">
        <authorList>
            <consortium name="RefSeq"/>
        </authorList>
    </citation>
    <scope>IDENTIFICATION</scope>
    <source>
        <tissue evidence="4">Blood</tissue>
    </source>
</reference>
<evidence type="ECO:0000256" key="1">
    <source>
        <dbReference type="SAM" id="MobiDB-lite"/>
    </source>
</evidence>
<feature type="region of interest" description="Disordered" evidence="1">
    <location>
        <begin position="336"/>
        <end position="366"/>
    </location>
</feature>
<dbReference type="PANTHER" id="PTHR14343">
    <property type="entry name" value="VWFA DOMAIN-CONTAINING PROTEIN"/>
    <property type="match status" value="1"/>
</dbReference>
<dbReference type="RefSeq" id="XP_054828018.1">
    <property type="nucleotide sequence ID" value="XM_054972043.1"/>
</dbReference>
<dbReference type="Pfam" id="PF15057">
    <property type="entry name" value="DUF4537"/>
    <property type="match status" value="1"/>
</dbReference>
<dbReference type="AlphaFoldDB" id="A0AA97KSB3"/>
<gene>
    <name evidence="4" type="primary">C2H11orf16</name>
</gene>
<sequence length="470" mass="53003">MDNQWSSFPCHSCCWAMPIEAKPTYRTFITNPTFICSGSLLAHPACVIRPFFPARCVRLDHCPGFPDTTCKAVKNLKESLNMVGIPILARRDTDGYYYLGTIIKKVESEKTSFLVQFTKLFGVEDTTCVQTTASSDILEYVNGMKHSILPGDKVLAPWEPEQKRYGPGTVTLGIENRDPLRAKEDEEITVSFWNGKKVRVPLGVALWIPPTQWKRIVEMIHMPLSSRKKFEGQHHQANCHICSFRPVPASLHACTLEGLLKWQWPYYPCTSPSHSCFHHMCSLLPHRHYVCCCYYFKPRGWSDQPSSAEFSVGDIKEDSFSSKLFPQQLALEGPAKDQSAVATSGSSSCSSDSQSGETQHVTKTTMVDHAVNTDSTLFDKPKPKESRRPDWKYWKRSHPNSFYNSQGTNIWSGCEKKRAATCTISYMDRSPTALMNQSAMFENIEQSPRRPLTVKEILSGEDIKLFSGGG</sequence>
<keyword evidence="3" id="KW-1185">Reference proteome</keyword>
<dbReference type="GeneID" id="129324682"/>
<dbReference type="InterPro" id="IPR032770">
    <property type="entry name" value="DUF4537"/>
</dbReference>
<evidence type="ECO:0000313" key="4">
    <source>
        <dbReference type="RefSeq" id="XP_054828018.1"/>
    </source>
</evidence>
<proteinExistence type="predicted"/>
<dbReference type="Gene3D" id="2.30.30.140">
    <property type="match status" value="1"/>
</dbReference>
<dbReference type="PANTHER" id="PTHR14343:SF3">
    <property type="entry name" value="SIMILAR TO PREDICTED GENE ICRFP703B1614Q5.5"/>
    <property type="match status" value="1"/>
</dbReference>
<feature type="compositionally biased region" description="Low complexity" evidence="1">
    <location>
        <begin position="337"/>
        <end position="356"/>
    </location>
</feature>
<evidence type="ECO:0000259" key="2">
    <source>
        <dbReference type="Pfam" id="PF15057"/>
    </source>
</evidence>
<protein>
    <submittedName>
        <fullName evidence="4">Uncharacterized protein C11orf16 homolog isoform X1</fullName>
    </submittedName>
</protein>
<feature type="domain" description="DUF4537" evidence="2">
    <location>
        <begin position="86"/>
        <end position="219"/>
    </location>
</feature>